<evidence type="ECO:0000256" key="9">
    <source>
        <dbReference type="ARBA" id="ARBA00023212"/>
    </source>
</evidence>
<gene>
    <name evidence="12" type="ORF">Esi_0039_0056</name>
</gene>
<dbReference type="InterPro" id="IPR011990">
    <property type="entry name" value="TPR-like_helical_dom_sf"/>
</dbReference>
<reference evidence="12 13" key="1">
    <citation type="journal article" date="2010" name="Nature">
        <title>The Ectocarpus genome and the independent evolution of multicellularity in brown algae.</title>
        <authorList>
            <person name="Cock J.M."/>
            <person name="Sterck L."/>
            <person name="Rouze P."/>
            <person name="Scornet D."/>
            <person name="Allen A.E."/>
            <person name="Amoutzias G."/>
            <person name="Anthouard V."/>
            <person name="Artiguenave F."/>
            <person name="Aury J.M."/>
            <person name="Badger J.H."/>
            <person name="Beszteri B."/>
            <person name="Billiau K."/>
            <person name="Bonnet E."/>
            <person name="Bothwell J.H."/>
            <person name="Bowler C."/>
            <person name="Boyen C."/>
            <person name="Brownlee C."/>
            <person name="Carrano C.J."/>
            <person name="Charrier B."/>
            <person name="Cho G.Y."/>
            <person name="Coelho S.M."/>
            <person name="Collen J."/>
            <person name="Corre E."/>
            <person name="Da Silva C."/>
            <person name="Delage L."/>
            <person name="Delaroque N."/>
            <person name="Dittami S.M."/>
            <person name="Doulbeau S."/>
            <person name="Elias M."/>
            <person name="Farnham G."/>
            <person name="Gachon C.M."/>
            <person name="Gschloessl B."/>
            <person name="Heesch S."/>
            <person name="Jabbari K."/>
            <person name="Jubin C."/>
            <person name="Kawai H."/>
            <person name="Kimura K."/>
            <person name="Kloareg B."/>
            <person name="Kupper F.C."/>
            <person name="Lang D."/>
            <person name="Le Bail A."/>
            <person name="Leblanc C."/>
            <person name="Lerouge P."/>
            <person name="Lohr M."/>
            <person name="Lopez P.J."/>
            <person name="Martens C."/>
            <person name="Maumus F."/>
            <person name="Michel G."/>
            <person name="Miranda-Saavedra D."/>
            <person name="Morales J."/>
            <person name="Moreau H."/>
            <person name="Motomura T."/>
            <person name="Nagasato C."/>
            <person name="Napoli C.A."/>
            <person name="Nelson D.R."/>
            <person name="Nyvall-Collen P."/>
            <person name="Peters A.F."/>
            <person name="Pommier C."/>
            <person name="Potin P."/>
            <person name="Poulain J."/>
            <person name="Quesneville H."/>
            <person name="Read B."/>
            <person name="Rensing S.A."/>
            <person name="Ritter A."/>
            <person name="Rousvoal S."/>
            <person name="Samanta M."/>
            <person name="Samson G."/>
            <person name="Schroeder D.C."/>
            <person name="Segurens B."/>
            <person name="Strittmatter M."/>
            <person name="Tonon T."/>
            <person name="Tregear J.W."/>
            <person name="Valentin K."/>
            <person name="von Dassow P."/>
            <person name="Yamagishi T."/>
            <person name="Van de Peer Y."/>
            <person name="Wincker P."/>
        </authorList>
    </citation>
    <scope>NUCLEOTIDE SEQUENCE [LARGE SCALE GENOMIC DNA]</scope>
    <source>
        <strain evidence="13">Ec32 / CCAP1310/4</strain>
    </source>
</reference>
<dbReference type="GO" id="GO:0007018">
    <property type="term" value="P:microtubule-based movement"/>
    <property type="evidence" value="ECO:0007669"/>
    <property type="project" value="TreeGrafter"/>
</dbReference>
<evidence type="ECO:0000313" key="12">
    <source>
        <dbReference type="EMBL" id="CBJ48597.1"/>
    </source>
</evidence>
<evidence type="ECO:0000256" key="5">
    <source>
        <dbReference type="ARBA" id="ARBA00022737"/>
    </source>
</evidence>
<keyword evidence="8" id="KW-0505">Motor protein</keyword>
<keyword evidence="13" id="KW-1185">Reference proteome</keyword>
<dbReference type="Pfam" id="PF13424">
    <property type="entry name" value="TPR_12"/>
    <property type="match status" value="3"/>
</dbReference>
<protein>
    <submittedName>
        <fullName evidence="12">NB-ARC and TPR repeat-containing protein</fullName>
    </submittedName>
</protein>
<keyword evidence="4" id="KW-0493">Microtubule</keyword>
<dbReference type="GO" id="GO:0005874">
    <property type="term" value="C:microtubule"/>
    <property type="evidence" value="ECO:0007669"/>
    <property type="project" value="UniProtKB-KW"/>
</dbReference>
<dbReference type="OrthoDB" id="47431at2759"/>
<dbReference type="GO" id="GO:0005737">
    <property type="term" value="C:cytoplasm"/>
    <property type="evidence" value="ECO:0007669"/>
    <property type="project" value="TreeGrafter"/>
</dbReference>
<dbReference type="EMBL" id="FN649746">
    <property type="protein sequence ID" value="CBJ48597.1"/>
    <property type="molecule type" value="Genomic_DNA"/>
</dbReference>
<dbReference type="GO" id="GO:0043531">
    <property type="term" value="F:ADP binding"/>
    <property type="evidence" value="ECO:0007669"/>
    <property type="project" value="InterPro"/>
</dbReference>
<dbReference type="eggNOG" id="KOG1840">
    <property type="taxonomic scope" value="Eukaryota"/>
</dbReference>
<evidence type="ECO:0000259" key="11">
    <source>
        <dbReference type="Pfam" id="PF00931"/>
    </source>
</evidence>
<proteinExistence type="inferred from homology"/>
<dbReference type="PANTHER" id="PTHR45783:SF3">
    <property type="entry name" value="KINESIN LIGHT CHAIN"/>
    <property type="match status" value="1"/>
</dbReference>
<dbReference type="InterPro" id="IPR002151">
    <property type="entry name" value="Kinesin_light"/>
</dbReference>
<dbReference type="Pfam" id="PF00931">
    <property type="entry name" value="NB-ARC"/>
    <property type="match status" value="1"/>
</dbReference>
<dbReference type="Proteomes" id="UP000002630">
    <property type="component" value="Linkage Group LG21"/>
</dbReference>
<evidence type="ECO:0000313" key="13">
    <source>
        <dbReference type="Proteomes" id="UP000002630"/>
    </source>
</evidence>
<dbReference type="InterPro" id="IPR019734">
    <property type="entry name" value="TPR_rpt"/>
</dbReference>
<evidence type="ECO:0000256" key="6">
    <source>
        <dbReference type="ARBA" id="ARBA00022803"/>
    </source>
</evidence>
<dbReference type="CDD" id="cd21037">
    <property type="entry name" value="MLKL_NTD"/>
    <property type="match status" value="1"/>
</dbReference>
<feature type="repeat" description="TPR" evidence="10">
    <location>
        <begin position="912"/>
        <end position="945"/>
    </location>
</feature>
<organism evidence="12 13">
    <name type="scientific">Ectocarpus siliculosus</name>
    <name type="common">Brown alga</name>
    <name type="synonym">Conferva siliculosa</name>
    <dbReference type="NCBI Taxonomy" id="2880"/>
    <lineage>
        <taxon>Eukaryota</taxon>
        <taxon>Sar</taxon>
        <taxon>Stramenopiles</taxon>
        <taxon>Ochrophyta</taxon>
        <taxon>PX clade</taxon>
        <taxon>Phaeophyceae</taxon>
        <taxon>Ectocarpales</taxon>
        <taxon>Ectocarpaceae</taxon>
        <taxon>Ectocarpus</taxon>
    </lineage>
</organism>
<accession>D7FZX2</accession>
<dbReference type="AlphaFoldDB" id="D7FZX2"/>
<dbReference type="Gene3D" id="3.40.50.300">
    <property type="entry name" value="P-loop containing nucleotide triphosphate hydrolases"/>
    <property type="match status" value="1"/>
</dbReference>
<evidence type="ECO:0000256" key="7">
    <source>
        <dbReference type="ARBA" id="ARBA00023054"/>
    </source>
</evidence>
<evidence type="ECO:0000256" key="2">
    <source>
        <dbReference type="ARBA" id="ARBA00009622"/>
    </source>
</evidence>
<dbReference type="EMBL" id="FN648586">
    <property type="protein sequence ID" value="CBJ48597.1"/>
    <property type="molecule type" value="Genomic_DNA"/>
</dbReference>
<dbReference type="Gene3D" id="1.25.40.10">
    <property type="entry name" value="Tetratricopeptide repeat domain"/>
    <property type="match status" value="3"/>
</dbReference>
<dbReference type="InterPro" id="IPR059179">
    <property type="entry name" value="MLKL-like_MCAfunc"/>
</dbReference>
<dbReference type="InterPro" id="IPR002182">
    <property type="entry name" value="NB-ARC"/>
</dbReference>
<dbReference type="GO" id="GO:0005871">
    <property type="term" value="C:kinesin complex"/>
    <property type="evidence" value="ECO:0007669"/>
    <property type="project" value="InterPro"/>
</dbReference>
<keyword evidence="5" id="KW-0677">Repeat</keyword>
<name>D7FZX2_ECTSI</name>
<sequence length="1045" mass="115253">MAADLADATGEAAKIASKIGSAAADAILFVADLGEELPLLQPVFRTLRIVREKVETVKSNPEDLTVLHQRCTYITACFIVKCRHCSSDLDVAPLEDCVNVVEKIVERYRKRGKISRVLKAIGDKGDMVRLKERLRDLEGDLSLAGIASLERMGKKQEGNHEELLANTETILRQLPKPPAKVANVPKGTPTHKSWHVERRNVTETVFQALNADGGPHLVGLVGDSGAGKTTAASAIVSSTEVREAFSDGIVWLPVNEGALDNLPCLMLQLAQMVFEDIGGSVGRRPSGSDDGLDYVKQQVENGHGSKGLKCLVVADNVWESDVVSQLLETGMWVLLSTRDEELVKRAKGEVVGVDELSEAEAESVLRRAAELSPEARLPDDAMDLIELCGRVAMDLAFVGRWSTVRGRQDRTAWSDAACKVRAEMNKERVNAESNGSEDSRVNRRRAILQAGFEDLAIGSDDERVQRLYLSLAVLPDGHAFTVKDAAVLLYDREPGTEDKASVGAVVETLERWTTIRSVEATYRMHDAHSNFARESLMDRGDVRRPAIKRLVRSISSLEALRSINRYVLKSLWAGVQRVGGDGWATTRPYEKALEALDESNSPLFRQSIEAVAWFQEAQEDWTGANRTWRRLLAVEEVQLGADHPYVLNTYRCLAKCAEHQGNVEEAKEWHRKERQALPLAMARVQSKNVGSEAAGLDDAGSLASLAATVMTLHPGERGEAEKLLRRSLEIKMAELGGQDDVQVAVAQHDLGVCIREAGRLDEAEILLRRCLEVREAKLGPDDLKVAGTLHDLGICVREAGRPDEAEESLRRCLEIKETRLGRKDVEVALTLYELGGCLRKARRLGEAEQVLGRCLGIVEAEFGGESAQVANTLCALVQCARERGDFEETEKLLRRCLDIKEAQLGLEDVQVASTLYDLGVCILAAGRVEEAERLLKRCLQVRETKLGPQHVEVASTLYELSSCFRRAGRLGEEEQVLRRCLGIVEDRLGPENIGVANTLRCLETCVREAGRLEEAEGLSRRIVQIQEGEISQENAKKSLPHVRPR</sequence>
<dbReference type="GO" id="GO:0019894">
    <property type="term" value="F:kinesin binding"/>
    <property type="evidence" value="ECO:0007669"/>
    <property type="project" value="TreeGrafter"/>
</dbReference>
<evidence type="ECO:0000256" key="10">
    <source>
        <dbReference type="PROSITE-ProRule" id="PRU00339"/>
    </source>
</evidence>
<dbReference type="InterPro" id="IPR027417">
    <property type="entry name" value="P-loop_NTPase"/>
</dbReference>
<evidence type="ECO:0000256" key="3">
    <source>
        <dbReference type="ARBA" id="ARBA00022490"/>
    </source>
</evidence>
<keyword evidence="6 10" id="KW-0802">TPR repeat</keyword>
<evidence type="ECO:0000256" key="4">
    <source>
        <dbReference type="ARBA" id="ARBA00022701"/>
    </source>
</evidence>
<feature type="domain" description="NB-ARC" evidence="11">
    <location>
        <begin position="202"/>
        <end position="360"/>
    </location>
</feature>
<keyword evidence="3" id="KW-0963">Cytoplasm</keyword>
<evidence type="ECO:0000256" key="8">
    <source>
        <dbReference type="ARBA" id="ARBA00023175"/>
    </source>
</evidence>
<dbReference type="SUPFAM" id="SSF52540">
    <property type="entry name" value="P-loop containing nucleoside triphosphate hydrolases"/>
    <property type="match status" value="1"/>
</dbReference>
<dbReference type="SUPFAM" id="SSF48452">
    <property type="entry name" value="TPR-like"/>
    <property type="match status" value="3"/>
</dbReference>
<keyword evidence="7" id="KW-0175">Coiled coil</keyword>
<keyword evidence="9" id="KW-0206">Cytoskeleton</keyword>
<dbReference type="InParanoid" id="D7FZX2"/>
<dbReference type="PROSITE" id="PS50005">
    <property type="entry name" value="TPR"/>
    <property type="match status" value="1"/>
</dbReference>
<evidence type="ECO:0000256" key="1">
    <source>
        <dbReference type="ARBA" id="ARBA00004245"/>
    </source>
</evidence>
<dbReference type="STRING" id="2880.D7FZX2"/>
<dbReference type="PANTHER" id="PTHR45783">
    <property type="entry name" value="KINESIN LIGHT CHAIN"/>
    <property type="match status" value="1"/>
</dbReference>
<comment type="subcellular location">
    <subcellularLocation>
        <location evidence="1">Cytoplasm</location>
        <location evidence="1">Cytoskeleton</location>
    </subcellularLocation>
</comment>
<dbReference type="SMART" id="SM00028">
    <property type="entry name" value="TPR"/>
    <property type="match status" value="7"/>
</dbReference>
<comment type="similarity">
    <text evidence="2">Belongs to the kinesin light chain family.</text>
</comment>